<evidence type="ECO:0000313" key="3">
    <source>
        <dbReference type="Proteomes" id="UP000184465"/>
    </source>
</evidence>
<dbReference type="SMART" id="SM00481">
    <property type="entry name" value="POLIIIAc"/>
    <property type="match status" value="1"/>
</dbReference>
<dbReference type="EMBL" id="FRAG01000010">
    <property type="protein sequence ID" value="SHJ81891.1"/>
    <property type="molecule type" value="Genomic_DNA"/>
</dbReference>
<dbReference type="Gene3D" id="3.20.20.140">
    <property type="entry name" value="Metal-dependent hydrolases"/>
    <property type="match status" value="1"/>
</dbReference>
<dbReference type="CDD" id="cd07432">
    <property type="entry name" value="PHP_HisPPase"/>
    <property type="match status" value="1"/>
</dbReference>
<organism evidence="2 3">
    <name type="scientific">Paramaledivibacter caminithermalis (strain DSM 15212 / CIP 107654 / DViRD3)</name>
    <name type="common">Clostridium caminithermale</name>
    <dbReference type="NCBI Taxonomy" id="1121301"/>
    <lineage>
        <taxon>Bacteria</taxon>
        <taxon>Bacillati</taxon>
        <taxon>Bacillota</taxon>
        <taxon>Clostridia</taxon>
        <taxon>Peptostreptococcales</taxon>
        <taxon>Caminicellaceae</taxon>
        <taxon>Paramaledivibacter</taxon>
    </lineage>
</organism>
<keyword evidence="3" id="KW-1185">Reference proteome</keyword>
<dbReference type="PANTHER" id="PTHR42924">
    <property type="entry name" value="EXONUCLEASE"/>
    <property type="match status" value="1"/>
</dbReference>
<accession>A0A1M6MEJ0</accession>
<dbReference type="InterPro" id="IPR003141">
    <property type="entry name" value="Pol/His_phosphatase_N"/>
</dbReference>
<dbReference type="InterPro" id="IPR004013">
    <property type="entry name" value="PHP_dom"/>
</dbReference>
<sequence>MKIYYDLHIHTALSPCGDNDMSPMNIVNMAMLKGLDVIAITDHNSVKNCLPSIKAAEDNNIIVIPGMEIQTKEEVHLLCLFRDIKAALEFGSKIDNLIPNYTNNPEYFGEQLIFDNENNIVGKENRLLISSVDISISKVFEMVDKLNGVVIPAHVDKRNYSIISNLGFLPLDLDITTIEISKNCHKEDFINRNKYLQNYNMIINSDAHYLGDISEPVNYMNIPEKDIEEIFRFFKLKK</sequence>
<proteinExistence type="predicted"/>
<protein>
    <recommendedName>
        <fullName evidence="1">Polymerase/histidinol phosphatase N-terminal domain-containing protein</fullName>
    </recommendedName>
</protein>
<dbReference type="RefSeq" id="WP_073147938.1">
    <property type="nucleotide sequence ID" value="NZ_FRAG01000010.1"/>
</dbReference>
<feature type="domain" description="Polymerase/histidinol phosphatase N-terminal" evidence="1">
    <location>
        <begin position="5"/>
        <end position="73"/>
    </location>
</feature>
<evidence type="ECO:0000313" key="2">
    <source>
        <dbReference type="EMBL" id="SHJ81891.1"/>
    </source>
</evidence>
<reference evidence="2 3" key="1">
    <citation type="submission" date="2016-11" db="EMBL/GenBank/DDBJ databases">
        <authorList>
            <person name="Jaros S."/>
            <person name="Januszkiewicz K."/>
            <person name="Wedrychowicz H."/>
        </authorList>
    </citation>
    <scope>NUCLEOTIDE SEQUENCE [LARGE SCALE GENOMIC DNA]</scope>
    <source>
        <strain evidence="2 3">DSM 15212</strain>
    </source>
</reference>
<evidence type="ECO:0000259" key="1">
    <source>
        <dbReference type="SMART" id="SM00481"/>
    </source>
</evidence>
<dbReference type="OrthoDB" id="9791620at2"/>
<dbReference type="InterPro" id="IPR052018">
    <property type="entry name" value="PHP_domain"/>
</dbReference>
<dbReference type="PANTHER" id="PTHR42924:SF3">
    <property type="entry name" value="POLYMERASE_HISTIDINOL PHOSPHATASE N-TERMINAL DOMAIN-CONTAINING PROTEIN"/>
    <property type="match status" value="1"/>
</dbReference>
<dbReference type="GO" id="GO:0035312">
    <property type="term" value="F:5'-3' DNA exonuclease activity"/>
    <property type="evidence" value="ECO:0007669"/>
    <property type="project" value="TreeGrafter"/>
</dbReference>
<dbReference type="GO" id="GO:0004534">
    <property type="term" value="F:5'-3' RNA exonuclease activity"/>
    <property type="evidence" value="ECO:0007669"/>
    <property type="project" value="TreeGrafter"/>
</dbReference>
<dbReference type="AlphaFoldDB" id="A0A1M6MEJ0"/>
<gene>
    <name evidence="2" type="ORF">SAMN02745912_01203</name>
</gene>
<dbReference type="STRING" id="1121301.SAMN02745912_01203"/>
<dbReference type="Pfam" id="PF02811">
    <property type="entry name" value="PHP"/>
    <property type="match status" value="1"/>
</dbReference>
<dbReference type="InterPro" id="IPR016195">
    <property type="entry name" value="Pol/histidinol_Pase-like"/>
</dbReference>
<dbReference type="Proteomes" id="UP000184465">
    <property type="component" value="Unassembled WGS sequence"/>
</dbReference>
<name>A0A1M6MEJ0_PARC5</name>
<dbReference type="SUPFAM" id="SSF89550">
    <property type="entry name" value="PHP domain-like"/>
    <property type="match status" value="1"/>
</dbReference>